<evidence type="ECO:0000313" key="1">
    <source>
        <dbReference type="EMBL" id="QDU80728.1"/>
    </source>
</evidence>
<dbReference type="EMBL" id="CP036281">
    <property type="protein sequence ID" value="QDU80728.1"/>
    <property type="molecule type" value="Genomic_DNA"/>
</dbReference>
<dbReference type="Proteomes" id="UP000317178">
    <property type="component" value="Chromosome"/>
</dbReference>
<dbReference type="RefSeq" id="WP_144995974.1">
    <property type="nucleotide sequence ID" value="NZ_CP036281.1"/>
</dbReference>
<organism evidence="1 2">
    <name type="scientific">Polystyrenella longa</name>
    <dbReference type="NCBI Taxonomy" id="2528007"/>
    <lineage>
        <taxon>Bacteria</taxon>
        <taxon>Pseudomonadati</taxon>
        <taxon>Planctomycetota</taxon>
        <taxon>Planctomycetia</taxon>
        <taxon>Planctomycetales</taxon>
        <taxon>Planctomycetaceae</taxon>
        <taxon>Polystyrenella</taxon>
    </lineage>
</organism>
<reference evidence="1 2" key="1">
    <citation type="submission" date="2019-02" db="EMBL/GenBank/DDBJ databases">
        <title>Deep-cultivation of Planctomycetes and their phenomic and genomic characterization uncovers novel biology.</title>
        <authorList>
            <person name="Wiegand S."/>
            <person name="Jogler M."/>
            <person name="Boedeker C."/>
            <person name="Pinto D."/>
            <person name="Vollmers J."/>
            <person name="Rivas-Marin E."/>
            <person name="Kohn T."/>
            <person name="Peeters S.H."/>
            <person name="Heuer A."/>
            <person name="Rast P."/>
            <person name="Oberbeckmann S."/>
            <person name="Bunk B."/>
            <person name="Jeske O."/>
            <person name="Meyerdierks A."/>
            <person name="Storesund J.E."/>
            <person name="Kallscheuer N."/>
            <person name="Luecker S."/>
            <person name="Lage O.M."/>
            <person name="Pohl T."/>
            <person name="Merkel B.J."/>
            <person name="Hornburger P."/>
            <person name="Mueller R.-W."/>
            <person name="Bruemmer F."/>
            <person name="Labrenz M."/>
            <person name="Spormann A.M."/>
            <person name="Op den Camp H."/>
            <person name="Overmann J."/>
            <person name="Amann R."/>
            <person name="Jetten M.S.M."/>
            <person name="Mascher T."/>
            <person name="Medema M.H."/>
            <person name="Devos D.P."/>
            <person name="Kaster A.-K."/>
            <person name="Ovreas L."/>
            <person name="Rohde M."/>
            <person name="Galperin M.Y."/>
            <person name="Jogler C."/>
        </authorList>
    </citation>
    <scope>NUCLEOTIDE SEQUENCE [LARGE SCALE GENOMIC DNA]</scope>
    <source>
        <strain evidence="1 2">Pla110</strain>
    </source>
</reference>
<dbReference type="AlphaFoldDB" id="A0A518CNE0"/>
<evidence type="ECO:0000313" key="2">
    <source>
        <dbReference type="Proteomes" id="UP000317178"/>
    </source>
</evidence>
<accession>A0A518CNE0</accession>
<dbReference type="KEGG" id="plon:Pla110_24610"/>
<dbReference type="OrthoDB" id="254120at2"/>
<proteinExistence type="predicted"/>
<gene>
    <name evidence="1" type="ORF">Pla110_24610</name>
</gene>
<evidence type="ECO:0008006" key="3">
    <source>
        <dbReference type="Google" id="ProtNLM"/>
    </source>
</evidence>
<sequence length="256" mass="29003">MRDEFYVKESTGTFGPVTFAKLVELIRAGRFTLQHSIKQGRDGKWIAAESVMRSLKHRYPELVQADIPKDQVSKSVPEEEQFPHQVKTPPIHRVSQQKSASSLTYKLWDLQDGCATVLRSKVTWGIAVLLVWASMNLYYYQKSANPYATEKAYFQTYSQIWDESKTLRAAKADKAKWAEFESRVLPQIQIIAAELDETATPSNQLQMQLLWLGQEHLPNAIRSANAERNDAAKLVESHLNQAERLLIGAGVDLASL</sequence>
<keyword evidence="2" id="KW-1185">Reference proteome</keyword>
<protein>
    <recommendedName>
        <fullName evidence="3">GYF domain-containing protein</fullName>
    </recommendedName>
</protein>
<name>A0A518CNE0_9PLAN</name>